<organism evidence="1 2">
    <name type="scientific">Penicillium patulum</name>
    <name type="common">Penicillium griseofulvum</name>
    <dbReference type="NCBI Taxonomy" id="5078"/>
    <lineage>
        <taxon>Eukaryota</taxon>
        <taxon>Fungi</taxon>
        <taxon>Dikarya</taxon>
        <taxon>Ascomycota</taxon>
        <taxon>Pezizomycotina</taxon>
        <taxon>Eurotiomycetes</taxon>
        <taxon>Eurotiomycetidae</taxon>
        <taxon>Eurotiales</taxon>
        <taxon>Aspergillaceae</taxon>
        <taxon>Penicillium</taxon>
    </lineage>
</organism>
<sequence>MSGVAFDSLYARDRAYYLDLVRRQILELVAVQPDIPTIVEGLRELSAMTPGITETASFLGDWLFHGTVVALEPIIHRAIDSPTSECIDITLRCAISQRLLAAVCEEMRRDPYGIPLSWW</sequence>
<accession>A0A135L9Q7</accession>
<reference evidence="1 2" key="1">
    <citation type="journal article" date="2016" name="BMC Genomics">
        <title>Genome sequencing and secondary metabolism of the postharvest pathogen Penicillium griseofulvum.</title>
        <authorList>
            <person name="Banani H."/>
            <person name="Marcet-Houben M."/>
            <person name="Ballester A.R."/>
            <person name="Abbruscato P."/>
            <person name="Gonzalez-Candelas L."/>
            <person name="Gabaldon T."/>
            <person name="Spadaro D."/>
        </authorList>
    </citation>
    <scope>NUCLEOTIDE SEQUENCE [LARGE SCALE GENOMIC DNA]</scope>
    <source>
        <strain evidence="1 2">PG3</strain>
    </source>
</reference>
<gene>
    <name evidence="1" type="ORF">PGRI_033770</name>
</gene>
<dbReference type="OrthoDB" id="4279496at2759"/>
<evidence type="ECO:0000313" key="1">
    <source>
        <dbReference type="EMBL" id="KXG45610.1"/>
    </source>
</evidence>
<evidence type="ECO:0000313" key="2">
    <source>
        <dbReference type="Proteomes" id="UP000070168"/>
    </source>
</evidence>
<dbReference type="RefSeq" id="XP_040644146.1">
    <property type="nucleotide sequence ID" value="XM_040791090.1"/>
</dbReference>
<dbReference type="GeneID" id="63706390"/>
<dbReference type="Proteomes" id="UP000070168">
    <property type="component" value="Unassembled WGS sequence"/>
</dbReference>
<keyword evidence="2" id="KW-1185">Reference proteome</keyword>
<proteinExistence type="predicted"/>
<dbReference type="AlphaFoldDB" id="A0A135L9Q7"/>
<name>A0A135L9Q7_PENPA</name>
<dbReference type="EMBL" id="LHQR01000070">
    <property type="protein sequence ID" value="KXG45610.1"/>
    <property type="molecule type" value="Genomic_DNA"/>
</dbReference>
<comment type="caution">
    <text evidence="1">The sequence shown here is derived from an EMBL/GenBank/DDBJ whole genome shotgun (WGS) entry which is preliminary data.</text>
</comment>
<protein>
    <submittedName>
        <fullName evidence="1">Uncharacterized protein</fullName>
    </submittedName>
</protein>